<protein>
    <recommendedName>
        <fullName evidence="6">Zn(2)-C6 fungal-type domain-containing protein</fullName>
    </recommendedName>
</protein>
<keyword evidence="4" id="KW-0804">Transcription</keyword>
<dbReference type="InterPro" id="IPR050987">
    <property type="entry name" value="AtrR-like"/>
</dbReference>
<dbReference type="CDD" id="cd12148">
    <property type="entry name" value="fungal_TF_MHR"/>
    <property type="match status" value="1"/>
</dbReference>
<dbReference type="GO" id="GO:0008270">
    <property type="term" value="F:zinc ion binding"/>
    <property type="evidence" value="ECO:0007669"/>
    <property type="project" value="InterPro"/>
</dbReference>
<dbReference type="PANTHER" id="PTHR46910:SF37">
    <property type="entry name" value="ZN(II)2CYS6 TRANSCRIPTION FACTOR (EUROFUNG)"/>
    <property type="match status" value="1"/>
</dbReference>
<keyword evidence="3" id="KW-0238">DNA-binding</keyword>
<dbReference type="GO" id="GO:0003677">
    <property type="term" value="F:DNA binding"/>
    <property type="evidence" value="ECO:0007669"/>
    <property type="project" value="UniProtKB-KW"/>
</dbReference>
<reference evidence="8" key="1">
    <citation type="journal article" date="2017" name="Genome Biol.">
        <title>Comparative genomics reveals high biological diversity and specific adaptations in the industrially and medically important fungal genus Aspergillus.</title>
        <authorList>
            <person name="de Vries R.P."/>
            <person name="Riley R."/>
            <person name="Wiebenga A."/>
            <person name="Aguilar-Osorio G."/>
            <person name="Amillis S."/>
            <person name="Uchima C.A."/>
            <person name="Anderluh G."/>
            <person name="Asadollahi M."/>
            <person name="Askin M."/>
            <person name="Barry K."/>
            <person name="Battaglia E."/>
            <person name="Bayram O."/>
            <person name="Benocci T."/>
            <person name="Braus-Stromeyer S.A."/>
            <person name="Caldana C."/>
            <person name="Canovas D."/>
            <person name="Cerqueira G.C."/>
            <person name="Chen F."/>
            <person name="Chen W."/>
            <person name="Choi C."/>
            <person name="Clum A."/>
            <person name="Dos Santos R.A."/>
            <person name="Damasio A.R."/>
            <person name="Diallinas G."/>
            <person name="Emri T."/>
            <person name="Fekete E."/>
            <person name="Flipphi M."/>
            <person name="Freyberg S."/>
            <person name="Gallo A."/>
            <person name="Gournas C."/>
            <person name="Habgood R."/>
            <person name="Hainaut M."/>
            <person name="Harispe M.L."/>
            <person name="Henrissat B."/>
            <person name="Hilden K.S."/>
            <person name="Hope R."/>
            <person name="Hossain A."/>
            <person name="Karabika E."/>
            <person name="Karaffa L."/>
            <person name="Karanyi Z."/>
            <person name="Krasevec N."/>
            <person name="Kuo A."/>
            <person name="Kusch H."/>
            <person name="LaButti K."/>
            <person name="Lagendijk E.L."/>
            <person name="Lapidus A."/>
            <person name="Levasseur A."/>
            <person name="Lindquist E."/>
            <person name="Lipzen A."/>
            <person name="Logrieco A.F."/>
            <person name="MacCabe A."/>
            <person name="Maekelae M.R."/>
            <person name="Malavazi I."/>
            <person name="Melin P."/>
            <person name="Meyer V."/>
            <person name="Mielnichuk N."/>
            <person name="Miskei M."/>
            <person name="Molnar A.P."/>
            <person name="Mule G."/>
            <person name="Ngan C.Y."/>
            <person name="Orejas M."/>
            <person name="Orosz E."/>
            <person name="Ouedraogo J.P."/>
            <person name="Overkamp K.M."/>
            <person name="Park H.-S."/>
            <person name="Perrone G."/>
            <person name="Piumi F."/>
            <person name="Punt P.J."/>
            <person name="Ram A.F."/>
            <person name="Ramon A."/>
            <person name="Rauscher S."/>
            <person name="Record E."/>
            <person name="Riano-Pachon D.M."/>
            <person name="Robert V."/>
            <person name="Roehrig J."/>
            <person name="Ruller R."/>
            <person name="Salamov A."/>
            <person name="Salih N.S."/>
            <person name="Samson R.A."/>
            <person name="Sandor E."/>
            <person name="Sanguinetti M."/>
            <person name="Schuetze T."/>
            <person name="Sepcic K."/>
            <person name="Shelest E."/>
            <person name="Sherlock G."/>
            <person name="Sophianopoulou V."/>
            <person name="Squina F.M."/>
            <person name="Sun H."/>
            <person name="Susca A."/>
            <person name="Todd R.B."/>
            <person name="Tsang A."/>
            <person name="Unkles S.E."/>
            <person name="van de Wiele N."/>
            <person name="van Rossen-Uffink D."/>
            <person name="Oliveira J.V."/>
            <person name="Vesth T.C."/>
            <person name="Visser J."/>
            <person name="Yu J.-H."/>
            <person name="Zhou M."/>
            <person name="Andersen M.R."/>
            <person name="Archer D.B."/>
            <person name="Baker S.E."/>
            <person name="Benoit I."/>
            <person name="Brakhage A.A."/>
            <person name="Braus G.H."/>
            <person name="Fischer R."/>
            <person name="Frisvad J.C."/>
            <person name="Goldman G.H."/>
            <person name="Houbraken J."/>
            <person name="Oakley B."/>
            <person name="Pocsi I."/>
            <person name="Scazzocchio C."/>
            <person name="Seiboth B."/>
            <person name="vanKuyk P.A."/>
            <person name="Wortman J."/>
            <person name="Dyer P.S."/>
            <person name="Grigoriev I.V."/>
        </authorList>
    </citation>
    <scope>NUCLEOTIDE SEQUENCE [LARGE SCALE GENOMIC DNA]</scope>
    <source>
        <strain evidence="8">CBS 593.65</strain>
    </source>
</reference>
<dbReference type="RefSeq" id="XP_040696005.1">
    <property type="nucleotide sequence ID" value="XM_040853186.1"/>
</dbReference>
<accession>A0A1L9SYF7</accession>
<evidence type="ECO:0000256" key="3">
    <source>
        <dbReference type="ARBA" id="ARBA00023125"/>
    </source>
</evidence>
<evidence type="ECO:0000256" key="2">
    <source>
        <dbReference type="ARBA" id="ARBA00023015"/>
    </source>
</evidence>
<keyword evidence="5" id="KW-0539">Nucleus</keyword>
<comment type="subcellular location">
    <subcellularLocation>
        <location evidence="1">Nucleus</location>
    </subcellularLocation>
</comment>
<evidence type="ECO:0000256" key="4">
    <source>
        <dbReference type="ARBA" id="ARBA00023163"/>
    </source>
</evidence>
<dbReference type="CDD" id="cd00067">
    <property type="entry name" value="GAL4"/>
    <property type="match status" value="1"/>
</dbReference>
<dbReference type="GO" id="GO:0000981">
    <property type="term" value="F:DNA-binding transcription factor activity, RNA polymerase II-specific"/>
    <property type="evidence" value="ECO:0007669"/>
    <property type="project" value="InterPro"/>
</dbReference>
<evidence type="ECO:0000313" key="8">
    <source>
        <dbReference type="Proteomes" id="UP000184356"/>
    </source>
</evidence>
<organism evidence="7 8">
    <name type="scientific">Aspergillus sydowii CBS 593.65</name>
    <dbReference type="NCBI Taxonomy" id="1036612"/>
    <lineage>
        <taxon>Eukaryota</taxon>
        <taxon>Fungi</taxon>
        <taxon>Dikarya</taxon>
        <taxon>Ascomycota</taxon>
        <taxon>Pezizomycotina</taxon>
        <taxon>Eurotiomycetes</taxon>
        <taxon>Eurotiomycetidae</taxon>
        <taxon>Eurotiales</taxon>
        <taxon>Aspergillaceae</taxon>
        <taxon>Aspergillus</taxon>
        <taxon>Aspergillus subgen. Nidulantes</taxon>
    </lineage>
</organism>
<gene>
    <name evidence="7" type="ORF">ASPSYDRAFT_95892</name>
</gene>
<dbReference type="Proteomes" id="UP000184356">
    <property type="component" value="Unassembled WGS sequence"/>
</dbReference>
<dbReference type="STRING" id="1036612.A0A1L9SYF7"/>
<evidence type="ECO:0000313" key="7">
    <source>
        <dbReference type="EMBL" id="OJJ52199.1"/>
    </source>
</evidence>
<dbReference type="SUPFAM" id="SSF57701">
    <property type="entry name" value="Zn2/Cys6 DNA-binding domain"/>
    <property type="match status" value="1"/>
</dbReference>
<dbReference type="VEuPathDB" id="FungiDB:ASPSYDRAFT_95892"/>
<dbReference type="GeneID" id="63769259"/>
<dbReference type="OrthoDB" id="4487712at2759"/>
<dbReference type="PANTHER" id="PTHR46910">
    <property type="entry name" value="TRANSCRIPTION FACTOR PDR1"/>
    <property type="match status" value="1"/>
</dbReference>
<proteinExistence type="predicted"/>
<dbReference type="GO" id="GO:0005634">
    <property type="term" value="C:nucleus"/>
    <property type="evidence" value="ECO:0007669"/>
    <property type="project" value="UniProtKB-SubCell"/>
</dbReference>
<evidence type="ECO:0000259" key="6">
    <source>
        <dbReference type="PROSITE" id="PS50048"/>
    </source>
</evidence>
<sequence length="608" mass="67384">MATRIRGARASSKACHSCRRRKVRCQFDLGMAKCRACYRRSSSCLPSTAPIFAGVRPVAVPQLEPEPAALDPLADIFLGLPAPPPLVAETTHHVHDIDDGALPRLHQVSSAFDPSPPDTDPFSSLSCFALPRSLVGHPSSTPLSLFSPEGKEWLATAAGTDVLDCHGLSAAAFGADALCETLNPSPRAQQFIALPPKDTARSLLHTYFASCNSFCPTFEEQEFMLWFELEYPIGPESSAAWACLNATLALASLLDEQSRPNAWLFWKNASLSWESFMTQGPSLCSAQALLTMTLYLLGTFHRNPSSAMVSMAVRMLSGISPPQGGLSQQFQFVRMVTQALDLDHALQVGVPPTQLGAVAYMDIPDYPQDLNVQFDCYPFFCRLLELKEQVYRQLYSIAAQDKDDYEVIAAIGQLDSELEQWKGDIPERYRPGHPRARDTIEQAFSATLLHLHLSYYNCVLVIHRRSTSYRSHLNASTQPSARTRIAQQSPNPRALISTRLCADAARASLRLVKCIPKDNPLVRGLMLQYVVFALKLLVTHTIQDPSSPRARADILLMRNLEIVLSTIAVSQDERSTRNLIDYCTHHRDVAEQAINNALARHRPKDYDL</sequence>
<dbReference type="EMBL" id="KV878604">
    <property type="protein sequence ID" value="OJJ52199.1"/>
    <property type="molecule type" value="Genomic_DNA"/>
</dbReference>
<dbReference type="InterPro" id="IPR001138">
    <property type="entry name" value="Zn2Cys6_DnaBD"/>
</dbReference>
<dbReference type="PROSITE" id="PS50048">
    <property type="entry name" value="ZN2_CY6_FUNGAL_2"/>
    <property type="match status" value="1"/>
</dbReference>
<name>A0A1L9SYF7_9EURO</name>
<evidence type="ECO:0000256" key="1">
    <source>
        <dbReference type="ARBA" id="ARBA00004123"/>
    </source>
</evidence>
<dbReference type="AlphaFoldDB" id="A0A1L9SYF7"/>
<feature type="domain" description="Zn(2)-C6 fungal-type" evidence="6">
    <location>
        <begin position="14"/>
        <end position="44"/>
    </location>
</feature>
<evidence type="ECO:0000256" key="5">
    <source>
        <dbReference type="ARBA" id="ARBA00023242"/>
    </source>
</evidence>
<dbReference type="Gene3D" id="4.10.240.10">
    <property type="entry name" value="Zn(2)-C6 fungal-type DNA-binding domain"/>
    <property type="match status" value="1"/>
</dbReference>
<dbReference type="PROSITE" id="PS00463">
    <property type="entry name" value="ZN2_CY6_FUNGAL_1"/>
    <property type="match status" value="1"/>
</dbReference>
<dbReference type="InterPro" id="IPR036864">
    <property type="entry name" value="Zn2-C6_fun-type_DNA-bd_sf"/>
</dbReference>
<keyword evidence="2" id="KW-0805">Transcription regulation</keyword>
<keyword evidence="8" id="KW-1185">Reference proteome</keyword>